<name>A0ABT3G5A5_9BACT</name>
<dbReference type="Proteomes" id="UP001165653">
    <property type="component" value="Unassembled WGS sequence"/>
</dbReference>
<organism evidence="1 2">
    <name type="scientific">Luteolibacter rhizosphaerae</name>
    <dbReference type="NCBI Taxonomy" id="2989719"/>
    <lineage>
        <taxon>Bacteria</taxon>
        <taxon>Pseudomonadati</taxon>
        <taxon>Verrucomicrobiota</taxon>
        <taxon>Verrucomicrobiia</taxon>
        <taxon>Verrucomicrobiales</taxon>
        <taxon>Verrucomicrobiaceae</taxon>
        <taxon>Luteolibacter</taxon>
    </lineage>
</organism>
<evidence type="ECO:0008006" key="3">
    <source>
        <dbReference type="Google" id="ProtNLM"/>
    </source>
</evidence>
<protein>
    <recommendedName>
        <fullName evidence="3">Ferritin-like metal-binding protein YciE</fullName>
    </recommendedName>
</protein>
<proteinExistence type="predicted"/>
<sequence>MPHALPPFMDSNLERYLNDHLAGSLAAIDVLTLLSDKSEISSDREFYSELLAKVKQDRELLESLLEKTGEDRSALREAAGGITSKASMLKLRWEGLSPESLGLLEAIEMLALGIEGKRRLWLLLGTIATFIPEWQGTDFEALEADAKTQGDAVEQRRIVAGKSALLMRPAARH</sequence>
<dbReference type="RefSeq" id="WP_264514205.1">
    <property type="nucleotide sequence ID" value="NZ_JAPDDR010000006.1"/>
</dbReference>
<evidence type="ECO:0000313" key="2">
    <source>
        <dbReference type="Proteomes" id="UP001165653"/>
    </source>
</evidence>
<evidence type="ECO:0000313" key="1">
    <source>
        <dbReference type="EMBL" id="MCW1914669.1"/>
    </source>
</evidence>
<dbReference type="EMBL" id="JAPDDR010000006">
    <property type="protein sequence ID" value="MCW1914669.1"/>
    <property type="molecule type" value="Genomic_DNA"/>
</dbReference>
<comment type="caution">
    <text evidence="1">The sequence shown here is derived from an EMBL/GenBank/DDBJ whole genome shotgun (WGS) entry which is preliminary data.</text>
</comment>
<gene>
    <name evidence="1" type="ORF">OJ996_13865</name>
</gene>
<accession>A0ABT3G5A5</accession>
<keyword evidence="2" id="KW-1185">Reference proteome</keyword>
<reference evidence="1" key="1">
    <citation type="submission" date="2022-10" db="EMBL/GenBank/DDBJ databases">
        <title>Luteolibacter sp. GHJ8, whole genome shotgun sequencing project.</title>
        <authorList>
            <person name="Zhao G."/>
            <person name="Shen L."/>
        </authorList>
    </citation>
    <scope>NUCLEOTIDE SEQUENCE</scope>
    <source>
        <strain evidence="1">GHJ8</strain>
    </source>
</reference>